<dbReference type="EMBL" id="CAEZZN010000005">
    <property type="protein sequence ID" value="CAB4761380.1"/>
    <property type="molecule type" value="Genomic_DNA"/>
</dbReference>
<name>A0A6J6XYK4_9ZZZZ</name>
<organism evidence="3">
    <name type="scientific">freshwater metagenome</name>
    <dbReference type="NCBI Taxonomy" id="449393"/>
    <lineage>
        <taxon>unclassified sequences</taxon>
        <taxon>metagenomes</taxon>
        <taxon>ecological metagenomes</taxon>
    </lineage>
</organism>
<dbReference type="EMBL" id="CAFBQD010000008">
    <property type="protein sequence ID" value="CAB5047590.1"/>
    <property type="molecule type" value="Genomic_DNA"/>
</dbReference>
<dbReference type="PANTHER" id="PTHR41244">
    <property type="entry name" value="RHAMNAN SYNTHESIS F"/>
    <property type="match status" value="1"/>
</dbReference>
<gene>
    <name evidence="1" type="ORF">UFOPK2627_00374</name>
    <name evidence="2" type="ORF">UFOPK2879_00284</name>
    <name evidence="3" type="ORF">UFOPK3078_00445</name>
    <name evidence="4" type="ORF">UFOPK3288_00311</name>
    <name evidence="5" type="ORF">UFOPK3990_00449</name>
    <name evidence="6" type="ORF">UFOPK4245_00534</name>
</gene>
<dbReference type="EMBL" id="CAFAAU010000008">
    <property type="protein sequence ID" value="CAB4802240.1"/>
    <property type="molecule type" value="Genomic_DNA"/>
</dbReference>
<evidence type="ECO:0000313" key="2">
    <source>
        <dbReference type="EMBL" id="CAB4761380.1"/>
    </source>
</evidence>
<dbReference type="PANTHER" id="PTHR41244:SF1">
    <property type="entry name" value="GLYCOSYLTRANSFERASE"/>
    <property type="match status" value="1"/>
</dbReference>
<dbReference type="EMBL" id="CAFBOQ010000008">
    <property type="protein sequence ID" value="CAB4981721.1"/>
    <property type="molecule type" value="Genomic_DNA"/>
</dbReference>
<reference evidence="3" key="1">
    <citation type="submission" date="2020-05" db="EMBL/GenBank/DDBJ databases">
        <authorList>
            <person name="Chiriac C."/>
            <person name="Salcher M."/>
            <person name="Ghai R."/>
            <person name="Kavagutti S V."/>
        </authorList>
    </citation>
    <scope>NUCLEOTIDE SEQUENCE</scope>
</reference>
<evidence type="ECO:0000313" key="4">
    <source>
        <dbReference type="EMBL" id="CAB4854096.1"/>
    </source>
</evidence>
<evidence type="ECO:0000313" key="3">
    <source>
        <dbReference type="EMBL" id="CAB4802240.1"/>
    </source>
</evidence>
<dbReference type="EMBL" id="CAEZYA010000007">
    <property type="protein sequence ID" value="CAB4699215.1"/>
    <property type="molecule type" value="Genomic_DNA"/>
</dbReference>
<dbReference type="InterPro" id="IPR032719">
    <property type="entry name" value="WbsX"/>
</dbReference>
<protein>
    <submittedName>
        <fullName evidence="3">Unannotated protein</fullName>
    </submittedName>
</protein>
<sequence>MGRNFIVAFYLPSFYPFKENDEFWGNGFTEWEYVKRATPNFEGHLQPNIPVKGGELNHRMFLMDQMELAKANSISAFCIYSYWFNGRKVMTRAFEYLSLSDETPINFCITWANGSWTRSWDGVENDVLIRQEHFTDSDANFIDDHFSVLSHPNYLKINGKLALLIYRPHLMQDPKQTVENIRERARELGLGELTLLMVQFFGERDPRLFGFDAAVQFPPNLYKDVSLNFDCNSDFSGCIYSYDEVAEKCVASESDFVEYQGVMPGWDNTPRRGNASNIVHGASAEKFRSWMSRAFEKMISKIAQDDDRVLFINAWNEWGEGAHLEPGLKDEYDSLLAVKTVFEKFRN</sequence>
<dbReference type="AlphaFoldDB" id="A0A6J6XYK4"/>
<dbReference type="EMBL" id="CAFBLC010000007">
    <property type="protein sequence ID" value="CAB4854096.1"/>
    <property type="molecule type" value="Genomic_DNA"/>
</dbReference>
<accession>A0A6J6XYK4</accession>
<evidence type="ECO:0000313" key="1">
    <source>
        <dbReference type="EMBL" id="CAB4699215.1"/>
    </source>
</evidence>
<dbReference type="Gene3D" id="3.20.20.80">
    <property type="entry name" value="Glycosidases"/>
    <property type="match status" value="1"/>
</dbReference>
<proteinExistence type="predicted"/>
<dbReference type="Pfam" id="PF14307">
    <property type="entry name" value="Glyco_tran_WbsX"/>
    <property type="match status" value="1"/>
</dbReference>
<evidence type="ECO:0000313" key="6">
    <source>
        <dbReference type="EMBL" id="CAB5047590.1"/>
    </source>
</evidence>
<dbReference type="CDD" id="cd11579">
    <property type="entry name" value="Glyco_tran_WbsX"/>
    <property type="match status" value="1"/>
</dbReference>
<evidence type="ECO:0000313" key="5">
    <source>
        <dbReference type="EMBL" id="CAB4981721.1"/>
    </source>
</evidence>